<feature type="region of interest" description="Disordered" evidence="1">
    <location>
        <begin position="974"/>
        <end position="999"/>
    </location>
</feature>
<keyword evidence="2" id="KW-0812">Transmembrane</keyword>
<keyword evidence="2" id="KW-1133">Transmembrane helix</keyword>
<dbReference type="PANTHER" id="PTHR34153">
    <property type="entry name" value="SI:CH211-262H13.3-RELATED-RELATED"/>
    <property type="match status" value="1"/>
</dbReference>
<dbReference type="Proteomes" id="UP000198287">
    <property type="component" value="Unassembled WGS sequence"/>
</dbReference>
<keyword evidence="4" id="KW-1185">Reference proteome</keyword>
<dbReference type="OrthoDB" id="6784356at2759"/>
<evidence type="ECO:0000313" key="3">
    <source>
        <dbReference type="EMBL" id="OXA55025.1"/>
    </source>
</evidence>
<feature type="transmembrane region" description="Helical" evidence="2">
    <location>
        <begin position="290"/>
        <end position="306"/>
    </location>
</feature>
<comment type="caution">
    <text evidence="3">The sequence shown here is derived from an EMBL/GenBank/DDBJ whole genome shotgun (WGS) entry which is preliminary data.</text>
</comment>
<dbReference type="AlphaFoldDB" id="A0A226EBT0"/>
<dbReference type="EMBL" id="LNIX01000005">
    <property type="protein sequence ID" value="OXA55025.1"/>
    <property type="molecule type" value="Genomic_DNA"/>
</dbReference>
<sequence>MEIYQRNFLEDITLQFFLDFEDLNNQIYHLIFHRIVTGNPFCPLVLDNVPHWNVKQSRYNYRNLVNQSLPLNTAFSSFFPRFNPRIATFLLPPFDPGPEIYEWKHLLYKVVLGMGLSNENPTYIFIHFDSRVVKGIRFYWPDASLTSSIVMFRGGYPLHILCIPCKKRAVELPRFSTLQNISSAWRNYNANLQNSLVFSFEVIGKQEPEDLSTCVTYNFRNIIPWQVCAEEVIAGKHNFSKYLYRKDMFPNGTMTLKFYKMEVNTPTFHNLANKDFNEKLIMKRSPDRKVWYVHSIDYLPFIFLVIAPRLEMSFETLIMPLDLETWLLTLLSVFSVILTTVYFSRIKSTLRRNLWDKTFWTISTILGQTDGGWTAAEFIKCGGKWFIFIGIWYSVIFLLGNFYQGELFSCMTAKLGPYVPPKLDQLLQETDWDVVTMSDVLIPTGILASTLTEGMIPDHLEGTRNNQTKEFLHRLSERTRFLSGNQFQLAFNITEKIGVISTNGRIVKINLPIIVVDRVFETEIFVEAIQSFLNPIVVRNHAMTPFNSRVPWIGYFAYSGLRPAMRTPASGRPCVLRPPAGHAYSGLRVLRPPEKVAYSGLRRPEYVLQARNSPIYAIGNFAYSGLRPAMRTPASAYSGLRLATCTPASAYSGLQKKLRTPASGGRTGSSPTSTLELHQPNFFEDISIQFILDLQDLKNQIHHLIFHKIISANPFSPLVLDNIQNWDVKQSLYNYRNLMNQSFPLNTAFSKFAARFDPRIATFLLPPFNPGPGIHEWRYLLNQVMLGMGLSNENPTYIFIHFDPRVAASIKFYWSDASLPQKRYKSPRYQILLIRRDIADTILKTSSQHHLVARASLQKLSSRHPYNIPSAFFPPFSFCHQPFQSPEEFKEFDAALCDDDKLSLKRCLMRCGGADCGETIRRMLKKLMVDNVAKYVSLKGQKGNFNFSSTSTCSVVIGATPAAKNFSSTEAEAEEAISSWSEHAPDRIKKNEASKKPRH</sequence>
<name>A0A226EBT0_FOLCA</name>
<proteinExistence type="predicted"/>
<protein>
    <submittedName>
        <fullName evidence="3">Uncharacterized protein</fullName>
    </submittedName>
</protein>
<organism evidence="3 4">
    <name type="scientific">Folsomia candida</name>
    <name type="common">Springtail</name>
    <dbReference type="NCBI Taxonomy" id="158441"/>
    <lineage>
        <taxon>Eukaryota</taxon>
        <taxon>Metazoa</taxon>
        <taxon>Ecdysozoa</taxon>
        <taxon>Arthropoda</taxon>
        <taxon>Hexapoda</taxon>
        <taxon>Collembola</taxon>
        <taxon>Entomobryomorpha</taxon>
        <taxon>Isotomoidea</taxon>
        <taxon>Isotomidae</taxon>
        <taxon>Proisotominae</taxon>
        <taxon>Folsomia</taxon>
    </lineage>
</organism>
<accession>A0A226EBT0</accession>
<evidence type="ECO:0000256" key="1">
    <source>
        <dbReference type="SAM" id="MobiDB-lite"/>
    </source>
</evidence>
<feature type="transmembrane region" description="Helical" evidence="2">
    <location>
        <begin position="385"/>
        <end position="403"/>
    </location>
</feature>
<evidence type="ECO:0000313" key="4">
    <source>
        <dbReference type="Proteomes" id="UP000198287"/>
    </source>
</evidence>
<reference evidence="3 4" key="1">
    <citation type="submission" date="2015-12" db="EMBL/GenBank/DDBJ databases">
        <title>The genome of Folsomia candida.</title>
        <authorList>
            <person name="Faddeeva A."/>
            <person name="Derks M.F."/>
            <person name="Anvar Y."/>
            <person name="Smit S."/>
            <person name="Van Straalen N."/>
            <person name="Roelofs D."/>
        </authorList>
    </citation>
    <scope>NUCLEOTIDE SEQUENCE [LARGE SCALE GENOMIC DNA]</scope>
    <source>
        <strain evidence="3 4">VU population</strain>
        <tissue evidence="3">Whole body</tissue>
    </source>
</reference>
<keyword evidence="2" id="KW-0472">Membrane</keyword>
<dbReference type="PANTHER" id="PTHR34153:SF2">
    <property type="entry name" value="SI:CH211-262H13.3-RELATED"/>
    <property type="match status" value="1"/>
</dbReference>
<evidence type="ECO:0000256" key="2">
    <source>
        <dbReference type="SAM" id="Phobius"/>
    </source>
</evidence>
<gene>
    <name evidence="3" type="ORF">Fcan01_10472</name>
</gene>
<feature type="compositionally biased region" description="Basic and acidic residues" evidence="1">
    <location>
        <begin position="983"/>
        <end position="999"/>
    </location>
</feature>
<feature type="transmembrane region" description="Helical" evidence="2">
    <location>
        <begin position="326"/>
        <end position="344"/>
    </location>
</feature>